<keyword evidence="1" id="KW-0472">Membrane</keyword>
<keyword evidence="1" id="KW-0812">Transmembrane</keyword>
<feature type="transmembrane region" description="Helical" evidence="1">
    <location>
        <begin position="12"/>
        <end position="32"/>
    </location>
</feature>
<name>A0A2P2Q0F9_RHIMU</name>
<evidence type="ECO:0000313" key="2">
    <source>
        <dbReference type="EMBL" id="MBX60409.1"/>
    </source>
</evidence>
<protein>
    <submittedName>
        <fullName evidence="2">Uncharacterized protein</fullName>
    </submittedName>
</protein>
<accession>A0A2P2Q0F9</accession>
<keyword evidence="1" id="KW-1133">Transmembrane helix</keyword>
<sequence>MARSSVQPLMGFLFFSLNTFNDVILGGIWSLVRELRYWELSRFVLKLQCC</sequence>
<reference evidence="2" key="1">
    <citation type="submission" date="2018-02" db="EMBL/GenBank/DDBJ databases">
        <title>Rhizophora mucronata_Transcriptome.</title>
        <authorList>
            <person name="Meera S.P."/>
            <person name="Sreeshan A."/>
            <person name="Augustine A."/>
        </authorList>
    </citation>
    <scope>NUCLEOTIDE SEQUENCE</scope>
    <source>
        <tissue evidence="2">Leaf</tissue>
    </source>
</reference>
<evidence type="ECO:0000256" key="1">
    <source>
        <dbReference type="SAM" id="Phobius"/>
    </source>
</evidence>
<dbReference type="EMBL" id="GGEC01079925">
    <property type="protein sequence ID" value="MBX60409.1"/>
    <property type="molecule type" value="Transcribed_RNA"/>
</dbReference>
<organism evidence="2">
    <name type="scientific">Rhizophora mucronata</name>
    <name type="common">Asiatic mangrove</name>
    <dbReference type="NCBI Taxonomy" id="61149"/>
    <lineage>
        <taxon>Eukaryota</taxon>
        <taxon>Viridiplantae</taxon>
        <taxon>Streptophyta</taxon>
        <taxon>Embryophyta</taxon>
        <taxon>Tracheophyta</taxon>
        <taxon>Spermatophyta</taxon>
        <taxon>Magnoliopsida</taxon>
        <taxon>eudicotyledons</taxon>
        <taxon>Gunneridae</taxon>
        <taxon>Pentapetalae</taxon>
        <taxon>rosids</taxon>
        <taxon>fabids</taxon>
        <taxon>Malpighiales</taxon>
        <taxon>Rhizophoraceae</taxon>
        <taxon>Rhizophora</taxon>
    </lineage>
</organism>
<dbReference type="AlphaFoldDB" id="A0A2P2Q0F9"/>
<proteinExistence type="predicted"/>